<sequence length="159" mass="16230">MSRLTGLTRVAAVLLVLAVVAAVVAGVGAHRAAATADARSDALAAARKRVPELLSYENATLDDDLRRALAQTTGGFTADYGKLLDDVVKPTAAARRISTSASVSAAGVVSGGRERVVVLLFLTQTTVGGQGGSSVSGSRVEVTMKPDGDDWKIAGLKPL</sequence>
<evidence type="ECO:0000313" key="4">
    <source>
        <dbReference type="Proteomes" id="UP001597229"/>
    </source>
</evidence>
<reference evidence="4" key="1">
    <citation type="journal article" date="2019" name="Int. J. Syst. Evol. Microbiol.">
        <title>The Global Catalogue of Microorganisms (GCM) 10K type strain sequencing project: providing services to taxonomists for standard genome sequencing and annotation.</title>
        <authorList>
            <consortium name="The Broad Institute Genomics Platform"/>
            <consortium name="The Broad Institute Genome Sequencing Center for Infectious Disease"/>
            <person name="Wu L."/>
            <person name="Ma J."/>
        </authorList>
    </citation>
    <scope>NUCLEOTIDE SEQUENCE [LARGE SCALE GENOMIC DNA]</scope>
    <source>
        <strain evidence="4">CCUG 52478</strain>
    </source>
</reference>
<evidence type="ECO:0000256" key="1">
    <source>
        <dbReference type="ARBA" id="ARBA00004370"/>
    </source>
</evidence>
<dbReference type="EMBL" id="JBHTLX010000003">
    <property type="protein sequence ID" value="MFD1246362.1"/>
    <property type="molecule type" value="Genomic_DNA"/>
</dbReference>
<comment type="caution">
    <text evidence="3">The sequence shown here is derived from an EMBL/GenBank/DDBJ whole genome shotgun (WGS) entry which is preliminary data.</text>
</comment>
<proteinExistence type="predicted"/>
<evidence type="ECO:0008006" key="5">
    <source>
        <dbReference type="Google" id="ProtNLM"/>
    </source>
</evidence>
<evidence type="ECO:0000313" key="3">
    <source>
        <dbReference type="EMBL" id="MFD1246362.1"/>
    </source>
</evidence>
<dbReference type="PANTHER" id="PTHR37042:SF4">
    <property type="entry name" value="OUTER MEMBRANE PROTEIN RV1973"/>
    <property type="match status" value="1"/>
</dbReference>
<name>A0ABW3VVE4_9ACTN</name>
<dbReference type="PANTHER" id="PTHR37042">
    <property type="entry name" value="OUTER MEMBRANE PROTEIN RV1973"/>
    <property type="match status" value="1"/>
</dbReference>
<protein>
    <recommendedName>
        <fullName evidence="5">Mce-associated membrane protein</fullName>
    </recommendedName>
</protein>
<dbReference type="Proteomes" id="UP001597229">
    <property type="component" value="Unassembled WGS sequence"/>
</dbReference>
<gene>
    <name evidence="3" type="ORF">ACFQ3F_01040</name>
</gene>
<evidence type="ECO:0000256" key="2">
    <source>
        <dbReference type="ARBA" id="ARBA00023136"/>
    </source>
</evidence>
<comment type="subcellular location">
    <subcellularLocation>
        <location evidence="1">Membrane</location>
    </subcellularLocation>
</comment>
<dbReference type="RefSeq" id="WP_367922070.1">
    <property type="nucleotide sequence ID" value="NZ_BAABAC010000051.1"/>
</dbReference>
<accession>A0ABW3VVE4</accession>
<organism evidence="3 4">
    <name type="scientific">Nocardioides ginsengisoli</name>
    <dbReference type="NCBI Taxonomy" id="363868"/>
    <lineage>
        <taxon>Bacteria</taxon>
        <taxon>Bacillati</taxon>
        <taxon>Actinomycetota</taxon>
        <taxon>Actinomycetes</taxon>
        <taxon>Propionibacteriales</taxon>
        <taxon>Nocardioidaceae</taxon>
        <taxon>Nocardioides</taxon>
    </lineage>
</organism>
<keyword evidence="4" id="KW-1185">Reference proteome</keyword>
<keyword evidence="2" id="KW-0472">Membrane</keyword>